<keyword evidence="2" id="KW-1185">Reference proteome</keyword>
<dbReference type="SUPFAM" id="SSF51735">
    <property type="entry name" value="NAD(P)-binding Rossmann-fold domains"/>
    <property type="match status" value="1"/>
</dbReference>
<evidence type="ECO:0000313" key="1">
    <source>
        <dbReference type="EMBL" id="SEH05167.1"/>
    </source>
</evidence>
<proteinExistence type="predicted"/>
<name>A0A1H6F4S8_9GAMM</name>
<evidence type="ECO:0000313" key="2">
    <source>
        <dbReference type="Proteomes" id="UP000236724"/>
    </source>
</evidence>
<gene>
    <name evidence="1" type="ORF">MBHS_01020</name>
</gene>
<evidence type="ECO:0008006" key="3">
    <source>
        <dbReference type="Google" id="ProtNLM"/>
    </source>
</evidence>
<dbReference type="InterPro" id="IPR036291">
    <property type="entry name" value="NAD(P)-bd_dom_sf"/>
</dbReference>
<dbReference type="Proteomes" id="UP000236724">
    <property type="component" value="Unassembled WGS sequence"/>
</dbReference>
<reference evidence="1 2" key="1">
    <citation type="submission" date="2016-10" db="EMBL/GenBank/DDBJ databases">
        <authorList>
            <person name="de Groot N.N."/>
        </authorList>
    </citation>
    <scope>NUCLEOTIDE SEQUENCE [LARGE SCALE GENOMIC DNA]</scope>
    <source>
        <strain evidence="1">MBHS1</strain>
    </source>
</reference>
<accession>A0A1H6F4S8</accession>
<dbReference type="PANTHER" id="PTHR14097">
    <property type="entry name" value="OXIDOREDUCTASE HTATIP2"/>
    <property type="match status" value="1"/>
</dbReference>
<dbReference type="PANTHER" id="PTHR14097:SF8">
    <property type="entry name" value="NAD(P)-BINDING DOMAIN-CONTAINING PROTEIN"/>
    <property type="match status" value="1"/>
</dbReference>
<organism evidence="1 2">
    <name type="scientific">Candidatus Venteria ishoeyi</name>
    <dbReference type="NCBI Taxonomy" id="1899563"/>
    <lineage>
        <taxon>Bacteria</taxon>
        <taxon>Pseudomonadati</taxon>
        <taxon>Pseudomonadota</taxon>
        <taxon>Gammaproteobacteria</taxon>
        <taxon>Thiotrichales</taxon>
        <taxon>Thiotrichaceae</taxon>
        <taxon>Venteria</taxon>
    </lineage>
</organism>
<dbReference type="EMBL" id="FMSV02000166">
    <property type="protein sequence ID" value="SEH05167.1"/>
    <property type="molecule type" value="Genomic_DNA"/>
</dbReference>
<sequence length="208" mass="23960">MIGSLVLLNALNSKDIGKVISISREKSHVHHPKLKEVIRKNFSNFNSIKKHFKNIDLAYYCIGVYTGKVPSKLFRKITVDYLDSFAHTLKEESPKATFCLMSAGGADRSEKSKIMFTRDKGAAENILLKYKFPKTYILRPNYIYPSIKRKEPHLGYVLLRILYPLFKPFNSSWTITSAGLAKAFFKIGLKRGSKKVYENKEIRKYLEN</sequence>
<dbReference type="AlphaFoldDB" id="A0A1H6F4S8"/>
<protein>
    <recommendedName>
        <fullName evidence="3">NAD(P)-binding domain-containing protein</fullName>
    </recommendedName>
</protein>
<dbReference type="Gene3D" id="3.40.50.720">
    <property type="entry name" value="NAD(P)-binding Rossmann-like Domain"/>
    <property type="match status" value="1"/>
</dbReference>